<dbReference type="InterPro" id="IPR000477">
    <property type="entry name" value="RT_dom"/>
</dbReference>
<evidence type="ECO:0000259" key="1">
    <source>
        <dbReference type="Pfam" id="PF00078"/>
    </source>
</evidence>
<dbReference type="InterPro" id="IPR051083">
    <property type="entry name" value="GrpII_Intron_Splice-Mob/Def"/>
</dbReference>
<protein>
    <submittedName>
        <fullName evidence="3">Reverse transcriptase N-terminal domain-containing protein</fullName>
    </submittedName>
</protein>
<sequence length="244" mass="28793">MRAWMDAQKADSTEQTLSEQTNWQEIERHVLRLQRQLVNAVEHGNRKVVRHLKWLIRTSYHTKLLAIRHLTQENRGRRTAGVDGKTYTTAKQRQELNGLINIRRKPLPVRRVYIQKKNGKMRPLGIPSIHDRVCQAIHKMAMEPEWDIQFEPNMHGFRPNRSTWDAISQVFLALCQSSSSQWIIEGDIKGYFDNVDHEKLLNKLASEDRVFVRRILKAPIIDPENGHMRPVQREHRKAVFNLRF</sequence>
<keyword evidence="3" id="KW-0548">Nucleotidyltransferase</keyword>
<dbReference type="PANTHER" id="PTHR34047">
    <property type="entry name" value="NUCLEAR INTRON MATURASE 1, MITOCHONDRIAL-RELATED"/>
    <property type="match status" value="1"/>
</dbReference>
<dbReference type="PANTHER" id="PTHR34047:SF10">
    <property type="entry name" value="GROUP II INTRON-ASSOCIATED OPEN READING FRAME"/>
    <property type="match status" value="1"/>
</dbReference>
<evidence type="ECO:0000259" key="2">
    <source>
        <dbReference type="Pfam" id="PF13655"/>
    </source>
</evidence>
<evidence type="ECO:0000313" key="3">
    <source>
        <dbReference type="EMBL" id="WAH40261.1"/>
    </source>
</evidence>
<dbReference type="InterPro" id="IPR043502">
    <property type="entry name" value="DNA/RNA_pol_sf"/>
</dbReference>
<dbReference type="Pfam" id="PF00078">
    <property type="entry name" value="RVT_1"/>
    <property type="match status" value="1"/>
</dbReference>
<feature type="domain" description="Reverse transcriptase N-terminal" evidence="2">
    <location>
        <begin position="20"/>
        <end position="96"/>
    </location>
</feature>
<keyword evidence="3" id="KW-0808">Transferase</keyword>
<dbReference type="EMBL" id="CP104067">
    <property type="protein sequence ID" value="WAH40261.1"/>
    <property type="molecule type" value="Genomic_DNA"/>
</dbReference>
<dbReference type="Pfam" id="PF13655">
    <property type="entry name" value="RVT_N"/>
    <property type="match status" value="1"/>
</dbReference>
<name>A0ABY6ZBL7_9BACL</name>
<proteinExistence type="predicted"/>
<reference evidence="3" key="1">
    <citation type="submission" date="2022-08" db="EMBL/GenBank/DDBJ databases">
        <title>Alicyclobacillus fastidiosus DSM 17978, complete genome.</title>
        <authorList>
            <person name="Wang Q."/>
            <person name="Cai R."/>
            <person name="Wang Z."/>
        </authorList>
    </citation>
    <scope>NUCLEOTIDE SEQUENCE</scope>
    <source>
        <strain evidence="3">DSM 17978</strain>
    </source>
</reference>
<keyword evidence="3" id="KW-0695">RNA-directed DNA polymerase</keyword>
<dbReference type="RefSeq" id="WP_268004158.1">
    <property type="nucleotide sequence ID" value="NZ_BSUT01000001.1"/>
</dbReference>
<dbReference type="CDD" id="cd01651">
    <property type="entry name" value="RT_G2_intron"/>
    <property type="match status" value="1"/>
</dbReference>
<evidence type="ECO:0000313" key="4">
    <source>
        <dbReference type="Proteomes" id="UP001164761"/>
    </source>
</evidence>
<feature type="domain" description="Reverse transcriptase" evidence="1">
    <location>
        <begin position="114"/>
        <end position="206"/>
    </location>
</feature>
<dbReference type="InterPro" id="IPR025960">
    <property type="entry name" value="RVT_N"/>
</dbReference>
<accession>A0ABY6ZBL7</accession>
<dbReference type="GO" id="GO:0003964">
    <property type="term" value="F:RNA-directed DNA polymerase activity"/>
    <property type="evidence" value="ECO:0007669"/>
    <property type="project" value="UniProtKB-KW"/>
</dbReference>
<dbReference type="Proteomes" id="UP001164761">
    <property type="component" value="Chromosome"/>
</dbReference>
<dbReference type="SUPFAM" id="SSF56672">
    <property type="entry name" value="DNA/RNA polymerases"/>
    <property type="match status" value="1"/>
</dbReference>
<gene>
    <name evidence="3" type="ORF">NZD89_18025</name>
</gene>
<keyword evidence="4" id="KW-1185">Reference proteome</keyword>
<organism evidence="3 4">
    <name type="scientific">Alicyclobacillus fastidiosus</name>
    <dbReference type="NCBI Taxonomy" id="392011"/>
    <lineage>
        <taxon>Bacteria</taxon>
        <taxon>Bacillati</taxon>
        <taxon>Bacillota</taxon>
        <taxon>Bacilli</taxon>
        <taxon>Bacillales</taxon>
        <taxon>Alicyclobacillaceae</taxon>
        <taxon>Alicyclobacillus</taxon>
    </lineage>
</organism>